<evidence type="ECO:0000313" key="3">
    <source>
        <dbReference type="Proteomes" id="UP000004816"/>
    </source>
</evidence>
<reference evidence="2 3" key="1">
    <citation type="journal article" date="2011" name="Stand. Genomic Sci.">
        <title>High quality draft genome sequence of Segniliparus rugosus CDC 945(T)= (ATCC BAA-974(T)).</title>
        <authorList>
            <person name="Earl A.M."/>
            <person name="Desjardins C.A."/>
            <person name="Fitzgerald M.G."/>
            <person name="Arachchi H.M."/>
            <person name="Zeng Q."/>
            <person name="Mehta T."/>
            <person name="Griggs A."/>
            <person name="Birren B.W."/>
            <person name="Toney N.C."/>
            <person name="Carr J."/>
            <person name="Posey J."/>
            <person name="Butler W.R."/>
        </authorList>
    </citation>
    <scope>NUCLEOTIDE SEQUENCE [LARGE SCALE GENOMIC DNA]</scope>
    <source>
        <strain evidence="3">ATCC BAA-974 / DSM 45345 / CCUG 50838 / CIP 108380 / JCM 13579 / CDC 945</strain>
    </source>
</reference>
<keyword evidence="1" id="KW-0732">Signal</keyword>
<feature type="chain" id="PRO_5003200268" description="PknH-like extracellular domain-containing protein" evidence="1">
    <location>
        <begin position="36"/>
        <end position="219"/>
    </location>
</feature>
<proteinExistence type="predicted"/>
<dbReference type="STRING" id="679197.HMPREF9336_02016"/>
<sequence length="219" mass="22849">MKSAKGESMIGTPRRASGLLAATLLAVGLASPASADDSLAGKSSAELVALLPDDAAPAEWHAEKVDLGGKAASAKGESCDDVLGDAGDRLRGMASLLAKPTNDSFDFGFIVAYAKESGGYDAVREFRSWASRCQDEKTRFSSGFESLSLTDGPDTAENPSATAAFVADDLDGQRAFGFVTFARVRGLAVMVVSTDEDRETARNVLDHAVEAVLARLRAA</sequence>
<comment type="caution">
    <text evidence="2">The sequence shown here is derived from an EMBL/GenBank/DDBJ whole genome shotgun (WGS) entry which is preliminary data.</text>
</comment>
<dbReference type="Proteomes" id="UP000004816">
    <property type="component" value="Unassembled WGS sequence"/>
</dbReference>
<gene>
    <name evidence="2" type="ORF">HMPREF9336_02016</name>
</gene>
<dbReference type="HOGENOM" id="CLU_1260710_0_0_11"/>
<evidence type="ECO:0008006" key="4">
    <source>
        <dbReference type="Google" id="ProtNLM"/>
    </source>
</evidence>
<feature type="signal peptide" evidence="1">
    <location>
        <begin position="1"/>
        <end position="35"/>
    </location>
</feature>
<dbReference type="EMBL" id="ACZI02000002">
    <property type="protein sequence ID" value="EFV13135.1"/>
    <property type="molecule type" value="Genomic_DNA"/>
</dbReference>
<accession>E5XR94</accession>
<organism evidence="2 3">
    <name type="scientific">Segniliparus rugosus (strain ATCC BAA-974 / DSM 45345 / CCUG 50838 / CIP 108380 / JCM 13579 / CDC 945)</name>
    <dbReference type="NCBI Taxonomy" id="679197"/>
    <lineage>
        <taxon>Bacteria</taxon>
        <taxon>Bacillati</taxon>
        <taxon>Actinomycetota</taxon>
        <taxon>Actinomycetes</taxon>
        <taxon>Mycobacteriales</taxon>
        <taxon>Segniliparaceae</taxon>
        <taxon>Segniliparus</taxon>
    </lineage>
</organism>
<evidence type="ECO:0000313" key="2">
    <source>
        <dbReference type="EMBL" id="EFV13135.1"/>
    </source>
</evidence>
<dbReference type="AlphaFoldDB" id="E5XR94"/>
<keyword evidence="3" id="KW-1185">Reference proteome</keyword>
<name>E5XR94_SEGRC</name>
<evidence type="ECO:0000256" key="1">
    <source>
        <dbReference type="SAM" id="SignalP"/>
    </source>
</evidence>
<protein>
    <recommendedName>
        <fullName evidence="4">PknH-like extracellular domain-containing protein</fullName>
    </recommendedName>
</protein>